<dbReference type="InterPro" id="IPR013022">
    <property type="entry name" value="Xyl_isomerase-like_TIM-brl"/>
</dbReference>
<feature type="domain" description="Xylose isomerase-like TIM barrel" evidence="1">
    <location>
        <begin position="19"/>
        <end position="256"/>
    </location>
</feature>
<proteinExistence type="predicted"/>
<evidence type="ECO:0000259" key="1">
    <source>
        <dbReference type="Pfam" id="PF01261"/>
    </source>
</evidence>
<dbReference type="PANTHER" id="PTHR12110">
    <property type="entry name" value="HYDROXYPYRUVATE ISOMERASE"/>
    <property type="match status" value="1"/>
</dbReference>
<dbReference type="RefSeq" id="WP_345696362.1">
    <property type="nucleotide sequence ID" value="NZ_BAABIS010000001.1"/>
</dbReference>
<comment type="caution">
    <text evidence="2">The sequence shown here is derived from an EMBL/GenBank/DDBJ whole genome shotgun (WGS) entry which is preliminary data.</text>
</comment>
<dbReference type="Proteomes" id="UP001501752">
    <property type="component" value="Unassembled WGS sequence"/>
</dbReference>
<dbReference type="InterPro" id="IPR036237">
    <property type="entry name" value="Xyl_isomerase-like_sf"/>
</dbReference>
<name>A0ABP9DJU3_9ACTN</name>
<reference evidence="3" key="1">
    <citation type="journal article" date="2019" name="Int. J. Syst. Evol. Microbiol.">
        <title>The Global Catalogue of Microorganisms (GCM) 10K type strain sequencing project: providing services to taxonomists for standard genome sequencing and annotation.</title>
        <authorList>
            <consortium name="The Broad Institute Genomics Platform"/>
            <consortium name="The Broad Institute Genome Sequencing Center for Infectious Disease"/>
            <person name="Wu L."/>
            <person name="Ma J."/>
        </authorList>
    </citation>
    <scope>NUCLEOTIDE SEQUENCE [LARGE SCALE GENOMIC DNA]</scope>
    <source>
        <strain evidence="3">JCM 13006</strain>
    </source>
</reference>
<keyword evidence="3" id="KW-1185">Reference proteome</keyword>
<gene>
    <name evidence="2" type="ORF">GCM10023235_19320</name>
</gene>
<dbReference type="Pfam" id="PF01261">
    <property type="entry name" value="AP_endonuc_2"/>
    <property type="match status" value="1"/>
</dbReference>
<dbReference type="SUPFAM" id="SSF51658">
    <property type="entry name" value="Xylose isomerase-like"/>
    <property type="match status" value="1"/>
</dbReference>
<protein>
    <submittedName>
        <fullName evidence="2">Sugar phosphate isomerase/epimerase</fullName>
    </submittedName>
</protein>
<dbReference type="GO" id="GO:0016853">
    <property type="term" value="F:isomerase activity"/>
    <property type="evidence" value="ECO:0007669"/>
    <property type="project" value="UniProtKB-KW"/>
</dbReference>
<dbReference type="InterPro" id="IPR050312">
    <property type="entry name" value="IolE/XylAMocC-like"/>
</dbReference>
<evidence type="ECO:0000313" key="3">
    <source>
        <dbReference type="Proteomes" id="UP001501752"/>
    </source>
</evidence>
<keyword evidence="2" id="KW-0413">Isomerase</keyword>
<dbReference type="Gene3D" id="3.20.20.150">
    <property type="entry name" value="Divalent-metal-dependent TIM barrel enzymes"/>
    <property type="match status" value="1"/>
</dbReference>
<accession>A0ABP9DJU3</accession>
<sequence>MPIAFSTLGVPGLPLADALRLAADSGWQGLELRSAPGEPVHPGLGPAERRTAARAFTAAGITPLAVAGYVGIAEPGPDAPLLAELNGQLELAADLGAPYVRVFPRGGDGPAAGADARAARRLTATTARAAGLGVRILVETHDSHRSGHDLARLLATAGSPAAGALWDLMHTHLAGETPAETHRALAPHLGYVQVKDIASTADLTPLPLGTGVLPVADCLRLLPGGSWVSWEYEAPWHPSAAPLPPLLPTGAALLRSLHPG</sequence>
<evidence type="ECO:0000313" key="2">
    <source>
        <dbReference type="EMBL" id="GAA4843356.1"/>
    </source>
</evidence>
<organism evidence="2 3">
    <name type="scientific">Kitasatospora terrestris</name>
    <dbReference type="NCBI Taxonomy" id="258051"/>
    <lineage>
        <taxon>Bacteria</taxon>
        <taxon>Bacillati</taxon>
        <taxon>Actinomycetota</taxon>
        <taxon>Actinomycetes</taxon>
        <taxon>Kitasatosporales</taxon>
        <taxon>Streptomycetaceae</taxon>
        <taxon>Kitasatospora</taxon>
    </lineage>
</organism>
<dbReference type="EMBL" id="BAABIS010000001">
    <property type="protein sequence ID" value="GAA4843356.1"/>
    <property type="molecule type" value="Genomic_DNA"/>
</dbReference>